<dbReference type="Proteomes" id="UP001387100">
    <property type="component" value="Unassembled WGS sequence"/>
</dbReference>
<accession>A0ABU8RPR5</accession>
<dbReference type="EMBL" id="JBBIAA010000064">
    <property type="protein sequence ID" value="MEJ5947040.1"/>
    <property type="molecule type" value="Genomic_DNA"/>
</dbReference>
<gene>
    <name evidence="2" type="ORF">WDZ17_17250</name>
</gene>
<evidence type="ECO:0008006" key="4">
    <source>
        <dbReference type="Google" id="ProtNLM"/>
    </source>
</evidence>
<protein>
    <recommendedName>
        <fullName evidence="4">DUF3071 family protein</fullName>
    </recommendedName>
</protein>
<feature type="compositionally biased region" description="Low complexity" evidence="1">
    <location>
        <begin position="177"/>
        <end position="194"/>
    </location>
</feature>
<evidence type="ECO:0000256" key="1">
    <source>
        <dbReference type="SAM" id="MobiDB-lite"/>
    </source>
</evidence>
<feature type="compositionally biased region" description="Basic residues" evidence="1">
    <location>
        <begin position="211"/>
        <end position="223"/>
    </location>
</feature>
<name>A0ABU8RPR5_9ACTN</name>
<feature type="region of interest" description="Disordered" evidence="1">
    <location>
        <begin position="39"/>
        <end position="240"/>
    </location>
</feature>
<feature type="compositionally biased region" description="Acidic residues" evidence="1">
    <location>
        <begin position="114"/>
        <end position="134"/>
    </location>
</feature>
<evidence type="ECO:0000313" key="2">
    <source>
        <dbReference type="EMBL" id="MEJ5947040.1"/>
    </source>
</evidence>
<reference evidence="2 3" key="1">
    <citation type="journal article" date="2017" name="Int. J. Syst. Evol. Microbiol.">
        <title>Pseudokineococcus basanitobsidens sp. nov., isolated from volcanic rock.</title>
        <authorList>
            <person name="Lee D.W."/>
            <person name="Park M.Y."/>
            <person name="Kim J.J."/>
            <person name="Kim B.S."/>
        </authorList>
    </citation>
    <scope>NUCLEOTIDE SEQUENCE [LARGE SCALE GENOMIC DNA]</scope>
    <source>
        <strain evidence="2 3">DSM 103726</strain>
    </source>
</reference>
<sequence>SRTLDLLEHLRGRRGRRQPLVDPDDEEVEALTWAELEALTARVDAPPRDGDLEAPDAPGREDPWDAAGEPPAAHPPASRPEEAVDDEVLPAGSWDRDAPASGSSAAPEGSPGESSEESPEESTEESPEDTDEPEDAPRSRRRRRRAGAGRDDGGVPGQEELLPEPERPEAGADADGRTATGAVPDGAAGAAGAGPDDDAAATGDGDDTARRGARRSGGARRGARPGVPSWDDIVFGQRRD</sequence>
<comment type="caution">
    <text evidence="2">The sequence shown here is derived from an EMBL/GenBank/DDBJ whole genome shotgun (WGS) entry which is preliminary data.</text>
</comment>
<feature type="compositionally biased region" description="Basic and acidic residues" evidence="1">
    <location>
        <begin position="164"/>
        <end position="176"/>
    </location>
</feature>
<keyword evidence="3" id="KW-1185">Reference proteome</keyword>
<organism evidence="2 3">
    <name type="scientific">Pseudokineococcus basanitobsidens</name>
    <dbReference type="NCBI Taxonomy" id="1926649"/>
    <lineage>
        <taxon>Bacteria</taxon>
        <taxon>Bacillati</taxon>
        <taxon>Actinomycetota</taxon>
        <taxon>Actinomycetes</taxon>
        <taxon>Kineosporiales</taxon>
        <taxon>Kineosporiaceae</taxon>
        <taxon>Pseudokineococcus</taxon>
    </lineage>
</organism>
<proteinExistence type="predicted"/>
<feature type="non-terminal residue" evidence="2">
    <location>
        <position position="1"/>
    </location>
</feature>
<feature type="compositionally biased region" description="Low complexity" evidence="1">
    <location>
        <begin position="99"/>
        <end position="113"/>
    </location>
</feature>
<evidence type="ECO:0000313" key="3">
    <source>
        <dbReference type="Proteomes" id="UP001387100"/>
    </source>
</evidence>